<dbReference type="Gene3D" id="2.60.40.10">
    <property type="entry name" value="Immunoglobulins"/>
    <property type="match status" value="1"/>
</dbReference>
<keyword evidence="2" id="KW-0472">Membrane</keyword>
<accession>A0A915JSM0</accession>
<keyword evidence="4" id="KW-1185">Reference proteome</keyword>
<keyword evidence="2" id="KW-0812">Transmembrane</keyword>
<feature type="region of interest" description="Disordered" evidence="1">
    <location>
        <begin position="96"/>
        <end position="128"/>
    </location>
</feature>
<proteinExistence type="predicted"/>
<dbReference type="AlphaFoldDB" id="A0A915JSM0"/>
<name>A0A915JSM0_ROMCU</name>
<evidence type="ECO:0000313" key="5">
    <source>
        <dbReference type="WBParaSite" id="nRc.2.0.1.t29236-RA"/>
    </source>
</evidence>
<protein>
    <submittedName>
        <fullName evidence="5">Ig-like domain-containing protein</fullName>
    </submittedName>
</protein>
<feature type="transmembrane region" description="Helical" evidence="2">
    <location>
        <begin position="316"/>
        <end position="339"/>
    </location>
</feature>
<dbReference type="WBParaSite" id="nRc.2.0.1.t29236-RA">
    <property type="protein sequence ID" value="nRc.2.0.1.t29236-RA"/>
    <property type="gene ID" value="nRc.2.0.1.g29236"/>
</dbReference>
<evidence type="ECO:0000259" key="3">
    <source>
        <dbReference type="PROSITE" id="PS50835"/>
    </source>
</evidence>
<evidence type="ECO:0000256" key="2">
    <source>
        <dbReference type="SAM" id="Phobius"/>
    </source>
</evidence>
<feature type="compositionally biased region" description="Low complexity" evidence="1">
    <location>
        <begin position="112"/>
        <end position="126"/>
    </location>
</feature>
<evidence type="ECO:0000256" key="1">
    <source>
        <dbReference type="SAM" id="MobiDB-lite"/>
    </source>
</evidence>
<dbReference type="SUPFAM" id="SSF48726">
    <property type="entry name" value="Immunoglobulin"/>
    <property type="match status" value="1"/>
</dbReference>
<evidence type="ECO:0000313" key="4">
    <source>
        <dbReference type="Proteomes" id="UP000887565"/>
    </source>
</evidence>
<dbReference type="InterPro" id="IPR013783">
    <property type="entry name" value="Ig-like_fold"/>
</dbReference>
<dbReference type="InterPro" id="IPR007110">
    <property type="entry name" value="Ig-like_dom"/>
</dbReference>
<dbReference type="InterPro" id="IPR036179">
    <property type="entry name" value="Ig-like_dom_sf"/>
</dbReference>
<dbReference type="Proteomes" id="UP000887565">
    <property type="component" value="Unplaced"/>
</dbReference>
<feature type="domain" description="Ig-like" evidence="3">
    <location>
        <begin position="38"/>
        <end position="153"/>
    </location>
</feature>
<dbReference type="PROSITE" id="PS50835">
    <property type="entry name" value="IG_LIKE"/>
    <property type="match status" value="1"/>
</dbReference>
<reference evidence="5" key="1">
    <citation type="submission" date="2022-11" db="UniProtKB">
        <authorList>
            <consortium name="WormBaseParasite"/>
        </authorList>
    </citation>
    <scope>IDENTIFICATION</scope>
</reference>
<organism evidence="4 5">
    <name type="scientific">Romanomermis culicivorax</name>
    <name type="common">Nematode worm</name>
    <dbReference type="NCBI Taxonomy" id="13658"/>
    <lineage>
        <taxon>Eukaryota</taxon>
        <taxon>Metazoa</taxon>
        <taxon>Ecdysozoa</taxon>
        <taxon>Nematoda</taxon>
        <taxon>Enoplea</taxon>
        <taxon>Dorylaimia</taxon>
        <taxon>Mermithida</taxon>
        <taxon>Mermithoidea</taxon>
        <taxon>Mermithidae</taxon>
        <taxon>Romanomermis</taxon>
    </lineage>
</organism>
<keyword evidence="2" id="KW-1133">Transmembrane helix</keyword>
<sequence length="461" mass="49994">QPAKFYIPQNTVVSFKCVAQASPAASFFEWYSGSTLGPIVSERNFESAVRSGVKDPRTDKVNIGPSATVTLTCQATSSSKPYVFWFHQPAPGRVLNASCDGGSRDSPEQPYQLPGAQGSQQPGQPQKNLVSVTSTCPLTFDAFTKAGVYWCLACSYIAENATTCDMQNTNVPPTGSGTTAVFELQGTPYIAPGFTVERFANSKQITFTFTYCGDPLPKPNEMYFLLDDERLHFNERFKSNGIFAGSPTQNQTFIRCQDVPLTFDSTKAAYPVRQVSMHIEPVDKSYQPVMQSFYIRDALTAAGQNAFASPPFDSTALAAGLSVGLALLIALILTAYCWYKKCLCFSGNGRPMKTAKMGGLNVGMGVKPTKYQPGIPSSHLRPEGQEKVLPLTRSSNGFERPSKSPHEGMTYSEFDLVKDSNRLMPGGGNNNGVGRVEYSRMPSGQPVINPASIKSPTNSIV</sequence>
<feature type="compositionally biased region" description="Polar residues" evidence="1">
    <location>
        <begin position="452"/>
        <end position="461"/>
    </location>
</feature>
<feature type="region of interest" description="Disordered" evidence="1">
    <location>
        <begin position="442"/>
        <end position="461"/>
    </location>
</feature>